<dbReference type="AlphaFoldDB" id="A0ABD1YSI5"/>
<evidence type="ECO:0000313" key="1">
    <source>
        <dbReference type="EMBL" id="KAL2633736.1"/>
    </source>
</evidence>
<dbReference type="Gene3D" id="3.40.395.10">
    <property type="entry name" value="Adenoviral Proteinase, Chain A"/>
    <property type="match status" value="1"/>
</dbReference>
<dbReference type="Proteomes" id="UP001605036">
    <property type="component" value="Unassembled WGS sequence"/>
</dbReference>
<accession>A0ABD1YSI5</accession>
<evidence type="ECO:0008006" key="3">
    <source>
        <dbReference type="Google" id="ProtNLM"/>
    </source>
</evidence>
<name>A0ABD1YSI5_9MARC</name>
<organism evidence="1 2">
    <name type="scientific">Riccia fluitans</name>
    <dbReference type="NCBI Taxonomy" id="41844"/>
    <lineage>
        <taxon>Eukaryota</taxon>
        <taxon>Viridiplantae</taxon>
        <taxon>Streptophyta</taxon>
        <taxon>Embryophyta</taxon>
        <taxon>Marchantiophyta</taxon>
        <taxon>Marchantiopsida</taxon>
        <taxon>Marchantiidae</taxon>
        <taxon>Marchantiales</taxon>
        <taxon>Ricciaceae</taxon>
        <taxon>Riccia</taxon>
    </lineage>
</organism>
<comment type="caution">
    <text evidence="1">The sequence shown here is derived from an EMBL/GenBank/DDBJ whole genome shotgun (WGS) entry which is preliminary data.</text>
</comment>
<gene>
    <name evidence="1" type="ORF">R1flu_005215</name>
</gene>
<protein>
    <recommendedName>
        <fullName evidence="3">C2 domain-containing protein</fullName>
    </recommendedName>
</protein>
<keyword evidence="2" id="KW-1185">Reference proteome</keyword>
<evidence type="ECO:0000313" key="2">
    <source>
        <dbReference type="Proteomes" id="UP001605036"/>
    </source>
</evidence>
<dbReference type="EMBL" id="JBHFFA010000003">
    <property type="protein sequence ID" value="KAL2633736.1"/>
    <property type="molecule type" value="Genomic_DNA"/>
</dbReference>
<proteinExistence type="predicted"/>
<sequence length="317" mass="36404">MWRVDNVIVGVSFVRGHRTFQDEVDRTSIHVCYKSLLEALKAAVGTLPNSLTIFEYMRSIFDSYVNPTNDPNVHPLVKGLDADDFSVDKFFGLQDPTTPDDAQASPDFEEDLRTNERVRLRVEVRNLGAKLQRVTRSTRVCLEYEPTILLDVAPMDNSARPVTLHLTVDAREDPSSLPQSQIVLVPAFVDLTQYTSSPENEGSEDQGWPCKKDLTKADMKSTMYKGRYLRGDVINMYLNEAFLKKSREQLHKVFYVNTFWFTRASELVARYDKTNHAKEAMIKITRLWKSISPEFHDENMQGNLPAWIFMPIHGKNH</sequence>
<reference evidence="1 2" key="1">
    <citation type="submission" date="2024-09" db="EMBL/GenBank/DDBJ databases">
        <title>Chromosome-scale assembly of Riccia fluitans.</title>
        <authorList>
            <person name="Paukszto L."/>
            <person name="Sawicki J."/>
            <person name="Karawczyk K."/>
            <person name="Piernik-Szablinska J."/>
            <person name="Szczecinska M."/>
            <person name="Mazdziarz M."/>
        </authorList>
    </citation>
    <scope>NUCLEOTIDE SEQUENCE [LARGE SCALE GENOMIC DNA]</scope>
    <source>
        <strain evidence="1">Rf_01</strain>
        <tissue evidence="1">Aerial parts of the thallus</tissue>
    </source>
</reference>